<keyword evidence="2" id="KW-1185">Reference proteome</keyword>
<dbReference type="Proteomes" id="UP001187192">
    <property type="component" value="Unassembled WGS sequence"/>
</dbReference>
<reference evidence="1" key="1">
    <citation type="submission" date="2023-07" db="EMBL/GenBank/DDBJ databases">
        <title>draft genome sequence of fig (Ficus carica).</title>
        <authorList>
            <person name="Takahashi T."/>
            <person name="Nishimura K."/>
        </authorList>
    </citation>
    <scope>NUCLEOTIDE SEQUENCE</scope>
</reference>
<gene>
    <name evidence="1" type="ORF">TIFTF001_025243</name>
</gene>
<comment type="caution">
    <text evidence="1">The sequence shown here is derived from an EMBL/GenBank/DDBJ whole genome shotgun (WGS) entry which is preliminary data.</text>
</comment>
<dbReference type="AlphaFoldDB" id="A0AA88B188"/>
<proteinExistence type="predicted"/>
<evidence type="ECO:0000313" key="2">
    <source>
        <dbReference type="Proteomes" id="UP001187192"/>
    </source>
</evidence>
<accession>A0AA88B188</accession>
<sequence>MEKKEGGNSFRNLRVFLFDSLKNHSNLSLIILVAFNNDLSNGFPSPFVASTIYQGLIILDEVRIIWYQSKVLVSAIMSQHEHKEDQRGADPRLYVEALVGEMRRMMRVELEQVNERLDRVENANQGQP</sequence>
<protein>
    <submittedName>
        <fullName evidence="1">Uncharacterized protein</fullName>
    </submittedName>
</protein>
<name>A0AA88B188_FICCA</name>
<organism evidence="1 2">
    <name type="scientific">Ficus carica</name>
    <name type="common">Common fig</name>
    <dbReference type="NCBI Taxonomy" id="3494"/>
    <lineage>
        <taxon>Eukaryota</taxon>
        <taxon>Viridiplantae</taxon>
        <taxon>Streptophyta</taxon>
        <taxon>Embryophyta</taxon>
        <taxon>Tracheophyta</taxon>
        <taxon>Spermatophyta</taxon>
        <taxon>Magnoliopsida</taxon>
        <taxon>eudicotyledons</taxon>
        <taxon>Gunneridae</taxon>
        <taxon>Pentapetalae</taxon>
        <taxon>rosids</taxon>
        <taxon>fabids</taxon>
        <taxon>Rosales</taxon>
        <taxon>Moraceae</taxon>
        <taxon>Ficeae</taxon>
        <taxon>Ficus</taxon>
    </lineage>
</organism>
<evidence type="ECO:0000313" key="1">
    <source>
        <dbReference type="EMBL" id="GMN56121.1"/>
    </source>
</evidence>
<dbReference type="EMBL" id="BTGU01000061">
    <property type="protein sequence ID" value="GMN56121.1"/>
    <property type="molecule type" value="Genomic_DNA"/>
</dbReference>